<accession>A0ABW4GXQ0</accession>
<reference evidence="2" key="1">
    <citation type="journal article" date="2019" name="Int. J. Syst. Evol. Microbiol.">
        <title>The Global Catalogue of Microorganisms (GCM) 10K type strain sequencing project: providing services to taxonomists for standard genome sequencing and annotation.</title>
        <authorList>
            <consortium name="The Broad Institute Genomics Platform"/>
            <consortium name="The Broad Institute Genome Sequencing Center for Infectious Disease"/>
            <person name="Wu L."/>
            <person name="Ma J."/>
        </authorList>
    </citation>
    <scope>NUCLEOTIDE SEQUENCE [LARGE SCALE GENOMIC DNA]</scope>
    <source>
        <strain evidence="2">CGMCC 1.15399</strain>
    </source>
</reference>
<evidence type="ECO:0000313" key="1">
    <source>
        <dbReference type="EMBL" id="MFD1547129.1"/>
    </source>
</evidence>
<evidence type="ECO:0008006" key="3">
    <source>
        <dbReference type="Google" id="ProtNLM"/>
    </source>
</evidence>
<gene>
    <name evidence="1" type="ORF">ACFSJ0_59530</name>
</gene>
<dbReference type="EMBL" id="JBHUCM010000072">
    <property type="protein sequence ID" value="MFD1547129.1"/>
    <property type="molecule type" value="Genomic_DNA"/>
</dbReference>
<protein>
    <recommendedName>
        <fullName evidence="3">Helix-turn-helix transcriptional regulator</fullName>
    </recommendedName>
</protein>
<organism evidence="1 2">
    <name type="scientific">Nonomuraea guangzhouensis</name>
    <dbReference type="NCBI Taxonomy" id="1291555"/>
    <lineage>
        <taxon>Bacteria</taxon>
        <taxon>Bacillati</taxon>
        <taxon>Actinomycetota</taxon>
        <taxon>Actinomycetes</taxon>
        <taxon>Streptosporangiales</taxon>
        <taxon>Streptosporangiaceae</taxon>
        <taxon>Nonomuraea</taxon>
    </lineage>
</organism>
<dbReference type="RefSeq" id="WP_219532497.1">
    <property type="nucleotide sequence ID" value="NZ_JAHKRM010000014.1"/>
</dbReference>
<dbReference type="Proteomes" id="UP001597097">
    <property type="component" value="Unassembled WGS sequence"/>
</dbReference>
<evidence type="ECO:0000313" key="2">
    <source>
        <dbReference type="Proteomes" id="UP001597097"/>
    </source>
</evidence>
<name>A0ABW4GXQ0_9ACTN</name>
<proteinExistence type="predicted"/>
<comment type="caution">
    <text evidence="1">The sequence shown here is derived from an EMBL/GenBank/DDBJ whole genome shotgun (WGS) entry which is preliminary data.</text>
</comment>
<keyword evidence="2" id="KW-1185">Reference proteome</keyword>
<sequence>MDDQVTPEWAIRLRQARLDRLLSQKGLVRRMRQAAGDDMPLAQTASLCRNIRYWEAGTYKPNAIDRMLLCKALDMSEPELFGGQAPKNATPLRRNAQASIPAGKQFGDVLDHLREQWHLLVQRDNLLGPRHTIPAVCEQITVLEELLVPARGSDRVEVLRLATRYAESAAWLHEDAGDMEQAERWTDRAATWAYEIGDDQMIAWTMFRGSQQAMSGRRAGDVLGLATSALRQTDLPAPMQAAIIQQQAQGHALDEEERPCQRKLDQAHALASSVHDDGDARGGHGSFCTPAYVEIQRAHCWLELKQPARAVATYESALPALPAVYRRDRGMALAGMAAAYAGQGEPEHAATTAGEALDIARAAGSVRIINVLTSVERSLSIHRRLPSVAAFRLALADAVAS</sequence>